<dbReference type="PRINTS" id="PR00721">
    <property type="entry name" value="STOMATIN"/>
</dbReference>
<dbReference type="InterPro" id="IPR001972">
    <property type="entry name" value="Stomatin_HflK_fam"/>
</dbReference>
<evidence type="ECO:0000259" key="5">
    <source>
        <dbReference type="SMART" id="SM00244"/>
    </source>
</evidence>
<dbReference type="Gene3D" id="3.30.479.30">
    <property type="entry name" value="Band 7 domain"/>
    <property type="match status" value="1"/>
</dbReference>
<dbReference type="InterPro" id="IPR036013">
    <property type="entry name" value="Band_7/SPFH_dom_sf"/>
</dbReference>
<evidence type="ECO:0000256" key="1">
    <source>
        <dbReference type="ARBA" id="ARBA00004173"/>
    </source>
</evidence>
<gene>
    <name evidence="6" type="ORF">GAYE_SCF47G5941</name>
</gene>
<feature type="region of interest" description="Disordered" evidence="4">
    <location>
        <begin position="367"/>
        <end position="407"/>
    </location>
</feature>
<dbReference type="GO" id="GO:0007005">
    <property type="term" value="P:mitochondrion organization"/>
    <property type="evidence" value="ECO:0007669"/>
    <property type="project" value="TreeGrafter"/>
</dbReference>
<dbReference type="EMBL" id="JANCYU010000058">
    <property type="protein sequence ID" value="KAK4528007.1"/>
    <property type="molecule type" value="Genomic_DNA"/>
</dbReference>
<dbReference type="SMART" id="SM00244">
    <property type="entry name" value="PHB"/>
    <property type="match status" value="1"/>
</dbReference>
<dbReference type="InterPro" id="IPR032435">
    <property type="entry name" value="STML2-like_C"/>
</dbReference>
<evidence type="ECO:0000256" key="4">
    <source>
        <dbReference type="SAM" id="MobiDB-lite"/>
    </source>
</evidence>
<keyword evidence="3" id="KW-0496">Mitochondrion</keyword>
<evidence type="ECO:0000313" key="6">
    <source>
        <dbReference type="EMBL" id="KAK4528007.1"/>
    </source>
</evidence>
<keyword evidence="7" id="KW-1185">Reference proteome</keyword>
<evidence type="ECO:0000256" key="2">
    <source>
        <dbReference type="ARBA" id="ARBA00008164"/>
    </source>
</evidence>
<accession>A0AAV9IKS1</accession>
<dbReference type="AlphaFoldDB" id="A0AAV9IKS1"/>
<dbReference type="Pfam" id="PF16200">
    <property type="entry name" value="Band_7_C"/>
    <property type="match status" value="1"/>
</dbReference>
<comment type="similarity">
    <text evidence="2">Belongs to the band 7/mec-2 family.</text>
</comment>
<feature type="domain" description="Band 7" evidence="5">
    <location>
        <begin position="76"/>
        <end position="234"/>
    </location>
</feature>
<reference evidence="6 7" key="1">
    <citation type="submission" date="2022-07" db="EMBL/GenBank/DDBJ databases">
        <title>Genome-wide signatures of adaptation to extreme environments.</title>
        <authorList>
            <person name="Cho C.H."/>
            <person name="Yoon H.S."/>
        </authorList>
    </citation>
    <scope>NUCLEOTIDE SEQUENCE [LARGE SCALE GENOMIC DNA]</scope>
    <source>
        <strain evidence="6 7">108.79 E11</strain>
    </source>
</reference>
<dbReference type="CDD" id="cd08829">
    <property type="entry name" value="SPFH_paraslipin"/>
    <property type="match status" value="1"/>
</dbReference>
<evidence type="ECO:0000313" key="7">
    <source>
        <dbReference type="Proteomes" id="UP001300502"/>
    </source>
</evidence>
<dbReference type="GO" id="GO:0005886">
    <property type="term" value="C:plasma membrane"/>
    <property type="evidence" value="ECO:0007669"/>
    <property type="project" value="UniProtKB-ARBA"/>
</dbReference>
<evidence type="ECO:0000256" key="3">
    <source>
        <dbReference type="ARBA" id="ARBA00023128"/>
    </source>
</evidence>
<proteinExistence type="inferred from homology"/>
<dbReference type="GO" id="GO:0098552">
    <property type="term" value="C:side of membrane"/>
    <property type="evidence" value="ECO:0007669"/>
    <property type="project" value="UniProtKB-ARBA"/>
</dbReference>
<dbReference type="FunFam" id="3.30.479.30:FF:000004">
    <property type="entry name" value="Putative membrane protease family, stomatin"/>
    <property type="match status" value="1"/>
</dbReference>
<dbReference type="Proteomes" id="UP001300502">
    <property type="component" value="Unassembled WGS sequence"/>
</dbReference>
<dbReference type="PANTHER" id="PTHR43327:SF10">
    <property type="entry name" value="STOMATIN-LIKE PROTEIN 2, MITOCHONDRIAL"/>
    <property type="match status" value="1"/>
</dbReference>
<protein>
    <recommendedName>
        <fullName evidence="5">Band 7 domain-containing protein</fullName>
    </recommendedName>
</protein>
<organism evidence="6 7">
    <name type="scientific">Galdieria yellowstonensis</name>
    <dbReference type="NCBI Taxonomy" id="3028027"/>
    <lineage>
        <taxon>Eukaryota</taxon>
        <taxon>Rhodophyta</taxon>
        <taxon>Bangiophyceae</taxon>
        <taxon>Galdieriales</taxon>
        <taxon>Galdieriaceae</taxon>
        <taxon>Galdieria</taxon>
    </lineage>
</organism>
<comment type="caution">
    <text evidence="6">The sequence shown here is derived from an EMBL/GenBank/DDBJ whole genome shotgun (WGS) entry which is preliminary data.</text>
</comment>
<dbReference type="SUPFAM" id="SSF117892">
    <property type="entry name" value="Band 7/SPFH domain"/>
    <property type="match status" value="1"/>
</dbReference>
<sequence>MLRAKCFVKELHEVLPSGWPSKFYTNTFRNRFDSYASHLFRPGSKKLHTSVADFQVQQSDPMVVGMTPRRRLPHNFGFVVVPQQWNYIVERFGKLHSKLEPGLHFLIPFIDRIAYVHSLKEEAISIPNQMAITRDNVTIHIDGVLYVKVEDAVLASYGVENPYRALALLAQTTMRSELGKLSLDKTFEEREALNARIVNAINDAAKDWGMRCLRYEIRDISPPANVRKAMELQAEAERRKRAQILDSEGEQQSDINIAEGRKRATILSSEAVRAEQINRANGEAEAILLKANATAKGIATVAASIRANGGLDAVSLRIAEQYIAAFSNLAKESNTILLPSNTNDVSSMVSQALSIFKALTRDESFHVTKQDKTQQATQQQQSSQSQQSDVYSVSPMLRGNSENDNPN</sequence>
<dbReference type="GO" id="GO:0005739">
    <property type="term" value="C:mitochondrion"/>
    <property type="evidence" value="ECO:0007669"/>
    <property type="project" value="UniProtKB-SubCell"/>
</dbReference>
<feature type="compositionally biased region" description="Low complexity" evidence="4">
    <location>
        <begin position="373"/>
        <end position="394"/>
    </location>
</feature>
<dbReference type="PANTHER" id="PTHR43327">
    <property type="entry name" value="STOMATIN-LIKE PROTEIN 2, MITOCHONDRIAL"/>
    <property type="match status" value="1"/>
</dbReference>
<dbReference type="Pfam" id="PF01145">
    <property type="entry name" value="Band_7"/>
    <property type="match status" value="1"/>
</dbReference>
<name>A0AAV9IKS1_9RHOD</name>
<dbReference type="InterPro" id="IPR001107">
    <property type="entry name" value="Band_7"/>
</dbReference>
<dbReference type="InterPro" id="IPR050710">
    <property type="entry name" value="Band7/mec-2_domain"/>
</dbReference>
<comment type="subcellular location">
    <subcellularLocation>
        <location evidence="1">Mitochondrion</location>
    </subcellularLocation>
</comment>